<feature type="transmembrane region" description="Helical" evidence="1">
    <location>
        <begin position="214"/>
        <end position="237"/>
    </location>
</feature>
<feature type="transmembrane region" description="Helical" evidence="1">
    <location>
        <begin position="135"/>
        <end position="153"/>
    </location>
</feature>
<keyword evidence="1" id="KW-1133">Transmembrane helix</keyword>
<dbReference type="GO" id="GO:0022857">
    <property type="term" value="F:transmembrane transporter activity"/>
    <property type="evidence" value="ECO:0007669"/>
    <property type="project" value="InterPro"/>
</dbReference>
<dbReference type="KEGG" id="omr:OXIME_001363"/>
<feature type="transmembrane region" description="Helical" evidence="1">
    <location>
        <begin position="165"/>
        <end position="186"/>
    </location>
</feature>
<proteinExistence type="predicted"/>
<dbReference type="EMBL" id="CP133772">
    <property type="protein sequence ID" value="WYY00779.1"/>
    <property type="molecule type" value="Genomic_DNA"/>
</dbReference>
<reference evidence="2 3" key="1">
    <citation type="submission" date="2023-09" db="EMBL/GenBank/DDBJ databases">
        <authorList>
            <person name="Golyshina O.V."/>
            <person name="Lunev E.A."/>
            <person name="Bargiela R."/>
            <person name="Gaines M.C."/>
            <person name="Daum B."/>
            <person name="Bale N.J."/>
            <person name="Koenen M."/>
            <person name="Sinninghe Damst J.S."/>
            <person name="Yakimov M."/>
            <person name="Golyshin P.N."/>
        </authorList>
    </citation>
    <scope>NUCLEOTIDE SEQUENCE [LARGE SCALE GENOMIC DNA]</scope>
    <source>
        <strain evidence="2 3">M1</strain>
    </source>
</reference>
<dbReference type="AlphaFoldDB" id="A0AAX4NHW1"/>
<dbReference type="PANTHER" id="PTHR23520:SF5">
    <property type="entry name" value="TRANSPORTER, PUTATIVE (AFU_ORTHOLOGUE AFUA_3G04000)-RELATED"/>
    <property type="match status" value="1"/>
</dbReference>
<keyword evidence="1" id="KW-0472">Membrane</keyword>
<feature type="transmembrane region" description="Helical" evidence="1">
    <location>
        <begin position="41"/>
        <end position="64"/>
    </location>
</feature>
<dbReference type="SUPFAM" id="SSF103473">
    <property type="entry name" value="MFS general substrate transporter"/>
    <property type="match status" value="1"/>
</dbReference>
<feature type="transmembrane region" description="Helical" evidence="1">
    <location>
        <begin position="286"/>
        <end position="305"/>
    </location>
</feature>
<dbReference type="PANTHER" id="PTHR23520">
    <property type="entry name" value="TRANSPORTER, PUTATIVE (AFU_ORTHOLOGUE AFUA_3G04000)-RELATED"/>
    <property type="match status" value="1"/>
</dbReference>
<feature type="transmembrane region" description="Helical" evidence="1">
    <location>
        <begin position="12"/>
        <end position="29"/>
    </location>
</feature>
<keyword evidence="1" id="KW-0812">Transmembrane</keyword>
<protein>
    <submittedName>
        <fullName evidence="2">MFS transporter</fullName>
    </submittedName>
</protein>
<dbReference type="InterPro" id="IPR011701">
    <property type="entry name" value="MFS"/>
</dbReference>
<feature type="transmembrane region" description="Helical" evidence="1">
    <location>
        <begin position="76"/>
        <end position="99"/>
    </location>
</feature>
<evidence type="ECO:0000256" key="1">
    <source>
        <dbReference type="SAM" id="Phobius"/>
    </source>
</evidence>
<dbReference type="InterPro" id="IPR036259">
    <property type="entry name" value="MFS_trans_sf"/>
</dbReference>
<feature type="transmembrane region" description="Helical" evidence="1">
    <location>
        <begin position="354"/>
        <end position="382"/>
    </location>
</feature>
<feature type="transmembrane region" description="Helical" evidence="1">
    <location>
        <begin position="105"/>
        <end position="123"/>
    </location>
</feature>
<evidence type="ECO:0000313" key="2">
    <source>
        <dbReference type="EMBL" id="WYY00779.1"/>
    </source>
</evidence>
<sequence length="393" mass="42746">MRQIPILGTIRGLRSFYFGYISFLVPLFLKHIGYSDIEVGVYALVATIASAALVLVSGFMGDLYSKKKTLIIMSGLPAFIFVIFLLTHNFAITFITAIFGISFSAIGGGAGGGPVAPIMTAFVADKVSSSKRTRIYSLLMIVSIVSAIAGSFVSSVFEKYISDFYTYLFLLALLLNLSSIALTFMLEDTKIRKREKDEKRQVIPKKSGKNILKIGLSGALGSAGLGVITPIISLWFLEIGLQPYIISIIFTASYVAAGVGVIFSLSMEHIFGSIYAIGIFRTLGSVLFIVMPFVPPLVAGGVYALRTGFYQLALPIRQSFQMGLLNAEERARGNSLTGIARRLPYGVSTTFGSFLLSAGSIIFMFTFAGIVSLFDPILYVFFFRKYNNKGKDA</sequence>
<keyword evidence="3" id="KW-1185">Reference proteome</keyword>
<dbReference type="Pfam" id="PF07690">
    <property type="entry name" value="MFS_1"/>
    <property type="match status" value="1"/>
</dbReference>
<name>A0AAX4NHW1_9ARCH</name>
<dbReference type="GeneID" id="95968100"/>
<dbReference type="RefSeq" id="WP_393971108.1">
    <property type="nucleotide sequence ID" value="NZ_CP133772.1"/>
</dbReference>
<accession>A0AAX4NHW1</accession>
<evidence type="ECO:0000313" key="3">
    <source>
        <dbReference type="Proteomes" id="UP001451606"/>
    </source>
</evidence>
<organism evidence="2 3">
    <name type="scientific">Oxyplasma meridianum</name>
    <dbReference type="NCBI Taxonomy" id="3073602"/>
    <lineage>
        <taxon>Archaea</taxon>
        <taxon>Methanobacteriati</taxon>
        <taxon>Thermoplasmatota</taxon>
        <taxon>Thermoplasmata</taxon>
        <taxon>Thermoplasmatales</taxon>
        <taxon>Thermoplasmataceae</taxon>
        <taxon>Oxyplasma</taxon>
    </lineage>
</organism>
<feature type="transmembrane region" description="Helical" evidence="1">
    <location>
        <begin position="243"/>
        <end position="265"/>
    </location>
</feature>
<dbReference type="Gene3D" id="1.20.1250.20">
    <property type="entry name" value="MFS general substrate transporter like domains"/>
    <property type="match status" value="1"/>
</dbReference>
<dbReference type="Proteomes" id="UP001451606">
    <property type="component" value="Chromosome"/>
</dbReference>
<gene>
    <name evidence="2" type="ORF">OXIME_001363</name>
</gene>